<proteinExistence type="predicted"/>
<name>A0ACA9QFL5_9GLOM</name>
<feature type="non-terminal residue" evidence="1">
    <location>
        <position position="1"/>
    </location>
</feature>
<feature type="non-terminal residue" evidence="1">
    <location>
        <position position="83"/>
    </location>
</feature>
<dbReference type="Proteomes" id="UP000789920">
    <property type="component" value="Unassembled WGS sequence"/>
</dbReference>
<sequence>CLVVTSVVIGVIVIIGVVVVVGLVPLLDFDFFGVLVNLRVSLVFLWNGFAFFSNILISGIFSSYRACLVFVGSGNCANVAFGE</sequence>
<protein>
    <submittedName>
        <fullName evidence="1">11995_t:CDS:1</fullName>
    </submittedName>
</protein>
<evidence type="ECO:0000313" key="1">
    <source>
        <dbReference type="EMBL" id="CAG8750659.1"/>
    </source>
</evidence>
<accession>A0ACA9QFL5</accession>
<evidence type="ECO:0000313" key="2">
    <source>
        <dbReference type="Proteomes" id="UP000789920"/>
    </source>
</evidence>
<dbReference type="EMBL" id="CAJVQC010032270">
    <property type="protein sequence ID" value="CAG8750659.1"/>
    <property type="molecule type" value="Genomic_DNA"/>
</dbReference>
<gene>
    <name evidence="1" type="ORF">RPERSI_LOCUS14152</name>
</gene>
<keyword evidence="2" id="KW-1185">Reference proteome</keyword>
<organism evidence="1 2">
    <name type="scientific">Racocetra persica</name>
    <dbReference type="NCBI Taxonomy" id="160502"/>
    <lineage>
        <taxon>Eukaryota</taxon>
        <taxon>Fungi</taxon>
        <taxon>Fungi incertae sedis</taxon>
        <taxon>Mucoromycota</taxon>
        <taxon>Glomeromycotina</taxon>
        <taxon>Glomeromycetes</taxon>
        <taxon>Diversisporales</taxon>
        <taxon>Gigasporaceae</taxon>
        <taxon>Racocetra</taxon>
    </lineage>
</organism>
<reference evidence="1" key="1">
    <citation type="submission" date="2021-06" db="EMBL/GenBank/DDBJ databases">
        <authorList>
            <person name="Kallberg Y."/>
            <person name="Tangrot J."/>
            <person name="Rosling A."/>
        </authorList>
    </citation>
    <scope>NUCLEOTIDE SEQUENCE</scope>
    <source>
        <strain evidence="1">MA461A</strain>
    </source>
</reference>
<comment type="caution">
    <text evidence="1">The sequence shown here is derived from an EMBL/GenBank/DDBJ whole genome shotgun (WGS) entry which is preliminary data.</text>
</comment>